<dbReference type="AlphaFoldDB" id="A0A7K3NI31"/>
<name>A0A7K3NI31_9BACT</name>
<accession>A0A7K3NI31</accession>
<reference evidence="1 2" key="1">
    <citation type="submission" date="2020-02" db="EMBL/GenBank/DDBJ databases">
        <title>Comparative genomics of sulfur disproportionating microorganisms.</title>
        <authorList>
            <person name="Ward L.M."/>
            <person name="Bertran E."/>
            <person name="Johnston D.T."/>
        </authorList>
    </citation>
    <scope>NUCLEOTIDE SEQUENCE [LARGE SCALE GENOMIC DNA]</scope>
    <source>
        <strain evidence="1 2">DSM 3696</strain>
    </source>
</reference>
<dbReference type="EMBL" id="JAAGRQ010000010">
    <property type="protein sequence ID" value="NDY55842.1"/>
    <property type="molecule type" value="Genomic_DNA"/>
</dbReference>
<gene>
    <name evidence="1" type="ORF">G3N56_03685</name>
</gene>
<sequence length="205" mass="24092">MNRDLACKIFEKSFLFCRERYPEEIDWAKNTNAKIFRNMKSKQFLSEYCWVVYASGFKESILSKYFPSIKLAFKNFDLESLSRMRGISRVLNVFNNEKKASWFLSGSKLIANEGFTSFKKRLKKNGIDVLKELDGISDVTKFHLAKNIGLVDTEKPDRWIVRISEMCNSTTEELFEMLCKSYNLSRHVVDVVLWRYASQNSIEHF</sequence>
<evidence type="ECO:0000313" key="2">
    <source>
        <dbReference type="Proteomes" id="UP000469724"/>
    </source>
</evidence>
<protein>
    <submittedName>
        <fullName evidence="1">Uncharacterized protein</fullName>
    </submittedName>
</protein>
<organism evidence="1 2">
    <name type="scientific">Desulfolutivibrio sulfodismutans</name>
    <dbReference type="NCBI Taxonomy" id="63561"/>
    <lineage>
        <taxon>Bacteria</taxon>
        <taxon>Pseudomonadati</taxon>
        <taxon>Thermodesulfobacteriota</taxon>
        <taxon>Desulfovibrionia</taxon>
        <taxon>Desulfovibrionales</taxon>
        <taxon>Desulfovibrionaceae</taxon>
        <taxon>Desulfolutivibrio</taxon>
    </lineage>
</organism>
<dbReference type="RefSeq" id="WP_163300897.1">
    <property type="nucleotide sequence ID" value="NZ_JAAGRQ010000010.1"/>
</dbReference>
<keyword evidence="2" id="KW-1185">Reference proteome</keyword>
<proteinExistence type="predicted"/>
<comment type="caution">
    <text evidence="1">The sequence shown here is derived from an EMBL/GenBank/DDBJ whole genome shotgun (WGS) entry which is preliminary data.</text>
</comment>
<dbReference type="Proteomes" id="UP000469724">
    <property type="component" value="Unassembled WGS sequence"/>
</dbReference>
<evidence type="ECO:0000313" key="1">
    <source>
        <dbReference type="EMBL" id="NDY55842.1"/>
    </source>
</evidence>